<keyword evidence="6" id="KW-0808">Transferase</keyword>
<dbReference type="GO" id="GO:0016747">
    <property type="term" value="F:acyltransferase activity, transferring groups other than amino-acyl groups"/>
    <property type="evidence" value="ECO:0007669"/>
    <property type="project" value="InterPro"/>
</dbReference>
<dbReference type="PANTHER" id="PTHR23028">
    <property type="entry name" value="ACETYLTRANSFERASE"/>
    <property type="match status" value="1"/>
</dbReference>
<evidence type="ECO:0000313" key="3">
    <source>
        <dbReference type="EMBL" id="VFR52916.1"/>
    </source>
</evidence>
<reference evidence="6" key="1">
    <citation type="submission" date="2019-03" db="EMBL/GenBank/DDBJ databases">
        <authorList>
            <person name="Danneels B."/>
        </authorList>
    </citation>
    <scope>NUCLEOTIDE SEQUENCE</scope>
</reference>
<dbReference type="Pfam" id="PF01757">
    <property type="entry name" value="Acyl_transf_3"/>
    <property type="match status" value="1"/>
</dbReference>
<dbReference type="InterPro" id="IPR002656">
    <property type="entry name" value="Acyl_transf_3_dom"/>
</dbReference>
<dbReference type="AlphaFoldDB" id="A0A484YG52"/>
<keyword evidence="1" id="KW-0812">Transmembrane</keyword>
<evidence type="ECO:0000313" key="5">
    <source>
        <dbReference type="EMBL" id="VFR84157.1"/>
    </source>
</evidence>
<feature type="transmembrane region" description="Helical" evidence="1">
    <location>
        <begin position="205"/>
        <end position="223"/>
    </location>
</feature>
<evidence type="ECO:0000259" key="2">
    <source>
        <dbReference type="Pfam" id="PF01757"/>
    </source>
</evidence>
<feature type="domain" description="Acyltransferase 3" evidence="2">
    <location>
        <begin position="3"/>
        <end position="333"/>
    </location>
</feature>
<gene>
    <name evidence="3" type="ORF">BRI6_0178</name>
    <name evidence="4" type="ORF">BRI9_0178</name>
    <name evidence="5" type="ORF">IVO3_0178</name>
    <name evidence="6" type="ORF">RAN7_0178</name>
</gene>
<feature type="transmembrane region" description="Helical" evidence="1">
    <location>
        <begin position="258"/>
        <end position="274"/>
    </location>
</feature>
<keyword evidence="1" id="KW-0472">Membrane</keyword>
<accession>A0A484YG52</accession>
<feature type="transmembrane region" description="Helical" evidence="1">
    <location>
        <begin position="152"/>
        <end position="172"/>
    </location>
</feature>
<keyword evidence="1" id="KW-1133">Transmembrane helix</keyword>
<organism evidence="6">
    <name type="scientific">plant metagenome</name>
    <dbReference type="NCBI Taxonomy" id="1297885"/>
    <lineage>
        <taxon>unclassified sequences</taxon>
        <taxon>metagenomes</taxon>
        <taxon>organismal metagenomes</taxon>
    </lineage>
</organism>
<dbReference type="EMBL" id="CAADIZ010000075">
    <property type="protein sequence ID" value="VFS34767.1"/>
    <property type="molecule type" value="Genomic_DNA"/>
</dbReference>
<feature type="transmembrane region" description="Helical" evidence="1">
    <location>
        <begin position="36"/>
        <end position="57"/>
    </location>
</feature>
<proteinExistence type="predicted"/>
<evidence type="ECO:0000313" key="6">
    <source>
        <dbReference type="EMBL" id="VFS34767.1"/>
    </source>
</evidence>
<dbReference type="InterPro" id="IPR050879">
    <property type="entry name" value="Acyltransferase_3"/>
</dbReference>
<feature type="transmembrane region" description="Helical" evidence="1">
    <location>
        <begin position="318"/>
        <end position="336"/>
    </location>
</feature>
<protein>
    <submittedName>
        <fullName evidence="6">O-acetyltransferase</fullName>
    </submittedName>
</protein>
<sequence length="366" mass="41341">MLLDAVRALASQLVVFGHGISFFGVLGMLHEPRFPWVQNIAVVVFFVLSGWIITYSTRLKCLDENYRYGHFLIDRTARIYCALLPALVFIFLIDTVSLRIDAKQYTHHAAFTVEALLANILMLQDIPAQLLAWFAPNPPVLLTQTSFGSARVLWTISIEWWIYIFFGLSYFVTVRSKRLNAGTAVALLVASAIPLANLFDGRGNGLTLYWIYGLIACLVYPHYKARFRSPSTKITAFFLFVALCVHRQTVSINAYDHYFALYLSICLLIATDLAQHLPMPGALIRFMAGYSFTLYLVHYSILQLIHDHAVSWNGWTKLAVGFTASNLVAIGLARITEHSLTPLTRRWLNARFYDRKGTPGRDLPPA</sequence>
<feature type="transmembrane region" description="Helical" evidence="1">
    <location>
        <begin position="77"/>
        <end position="97"/>
    </location>
</feature>
<dbReference type="EMBL" id="CAADIP010000014">
    <property type="protein sequence ID" value="VFR84157.1"/>
    <property type="molecule type" value="Genomic_DNA"/>
</dbReference>
<feature type="transmembrane region" description="Helical" evidence="1">
    <location>
        <begin position="286"/>
        <end position="306"/>
    </location>
</feature>
<name>A0A484YG52_9ZZZZ</name>
<dbReference type="EMBL" id="CAADII010000006">
    <property type="protein sequence ID" value="VFR52916.1"/>
    <property type="molecule type" value="Genomic_DNA"/>
</dbReference>
<dbReference type="EMBL" id="CAADIK010000049">
    <property type="protein sequence ID" value="VFR80528.1"/>
    <property type="molecule type" value="Genomic_DNA"/>
</dbReference>
<feature type="transmembrane region" description="Helical" evidence="1">
    <location>
        <begin position="179"/>
        <end position="199"/>
    </location>
</feature>
<evidence type="ECO:0000256" key="1">
    <source>
        <dbReference type="SAM" id="Phobius"/>
    </source>
</evidence>
<evidence type="ECO:0000313" key="4">
    <source>
        <dbReference type="EMBL" id="VFR80528.1"/>
    </source>
</evidence>
<feature type="transmembrane region" description="Helical" evidence="1">
    <location>
        <begin position="6"/>
        <end position="29"/>
    </location>
</feature>